<evidence type="ECO:0000313" key="1">
    <source>
        <dbReference type="EMBL" id="EHI57972.1"/>
    </source>
</evidence>
<dbReference type="HOGENOM" id="CLU_171719_0_0_9"/>
<accession>G5IKP0</accession>
<dbReference type="Proteomes" id="UP000005384">
    <property type="component" value="Unassembled WGS sequence"/>
</dbReference>
<dbReference type="AlphaFoldDB" id="G5IKP0"/>
<keyword evidence="2" id="KW-1185">Reference proteome</keyword>
<sequence>MIRLNILNMKNFLQVVNTCDGCVTMISCDGSRKDINKQYAIQHDLLNEYRENKNSLHLSLDIPNSTDYMNIVSYYAGDC</sequence>
<dbReference type="RefSeq" id="WP_006782059.1">
    <property type="nucleotide sequence ID" value="NZ_CP040506.1"/>
</dbReference>
<comment type="caution">
    <text evidence="1">The sequence shown here is derived from an EMBL/GenBank/DDBJ whole genome shotgun (WGS) entry which is preliminary data.</text>
</comment>
<gene>
    <name evidence="1" type="ORF">HMPREF9473_04068</name>
</gene>
<proteinExistence type="predicted"/>
<dbReference type="EMBL" id="ADLN01000112">
    <property type="protein sequence ID" value="EHI57972.1"/>
    <property type="molecule type" value="Genomic_DNA"/>
</dbReference>
<dbReference type="PATRIC" id="fig|742737.3.peg.4052"/>
<evidence type="ECO:0000313" key="2">
    <source>
        <dbReference type="Proteomes" id="UP000005384"/>
    </source>
</evidence>
<name>G5IKP0_9FIRM</name>
<dbReference type="OrthoDB" id="1857762at2"/>
<organism evidence="1 2">
    <name type="scientific">Hungatella hathewayi WAL-18680</name>
    <dbReference type="NCBI Taxonomy" id="742737"/>
    <lineage>
        <taxon>Bacteria</taxon>
        <taxon>Bacillati</taxon>
        <taxon>Bacillota</taxon>
        <taxon>Clostridia</taxon>
        <taxon>Lachnospirales</taxon>
        <taxon>Lachnospiraceae</taxon>
        <taxon>Hungatella</taxon>
    </lineage>
</organism>
<reference evidence="1 2" key="1">
    <citation type="submission" date="2011-08" db="EMBL/GenBank/DDBJ databases">
        <title>The Genome Sequence of Clostridium hathewayi WAL-18680.</title>
        <authorList>
            <consortium name="The Broad Institute Genome Sequencing Platform"/>
            <person name="Earl A."/>
            <person name="Ward D."/>
            <person name="Feldgarden M."/>
            <person name="Gevers D."/>
            <person name="Finegold S.M."/>
            <person name="Summanen P.H."/>
            <person name="Molitoris D.R."/>
            <person name="Song M."/>
            <person name="Daigneault M."/>
            <person name="Allen-Vercoe E."/>
            <person name="Young S.K."/>
            <person name="Zeng Q."/>
            <person name="Gargeya S."/>
            <person name="Fitzgerald M."/>
            <person name="Haas B."/>
            <person name="Abouelleil A."/>
            <person name="Alvarado L."/>
            <person name="Arachchi H.M."/>
            <person name="Berlin A."/>
            <person name="Brown A."/>
            <person name="Chapman S.B."/>
            <person name="Chen Z."/>
            <person name="Dunbar C."/>
            <person name="Freedman E."/>
            <person name="Gearin G."/>
            <person name="Gellesch M."/>
            <person name="Goldberg J."/>
            <person name="Griggs A."/>
            <person name="Gujja S."/>
            <person name="Heiman D."/>
            <person name="Howarth C."/>
            <person name="Larson L."/>
            <person name="Lui A."/>
            <person name="MacDonald P.J.P."/>
            <person name="Montmayeur A."/>
            <person name="Murphy C."/>
            <person name="Neiman D."/>
            <person name="Pearson M."/>
            <person name="Priest M."/>
            <person name="Roberts A."/>
            <person name="Saif S."/>
            <person name="Shea T."/>
            <person name="Shenoy N."/>
            <person name="Sisk P."/>
            <person name="Stolte C."/>
            <person name="Sykes S."/>
            <person name="Wortman J."/>
            <person name="Nusbaum C."/>
            <person name="Birren B."/>
        </authorList>
    </citation>
    <scope>NUCLEOTIDE SEQUENCE [LARGE SCALE GENOMIC DNA]</scope>
    <source>
        <strain evidence="1 2">WAL-18680</strain>
    </source>
</reference>
<protein>
    <submittedName>
        <fullName evidence="1">Uncharacterized protein</fullName>
    </submittedName>
</protein>